<dbReference type="EMBL" id="BMPP01000014">
    <property type="protein sequence ID" value="GGK34921.1"/>
    <property type="molecule type" value="Genomic_DNA"/>
</dbReference>
<keyword evidence="3" id="KW-1185">Reference proteome</keyword>
<accession>A0ABQ2F2Q5</accession>
<evidence type="ECO:0000256" key="1">
    <source>
        <dbReference type="SAM" id="MobiDB-lite"/>
    </source>
</evidence>
<name>A0ABQ2F2Q5_9DEIO</name>
<comment type="caution">
    <text evidence="2">The sequence shown here is derived from an EMBL/GenBank/DDBJ whole genome shotgun (WGS) entry which is preliminary data.</text>
</comment>
<feature type="compositionally biased region" description="Basic and acidic residues" evidence="1">
    <location>
        <begin position="44"/>
        <end position="56"/>
    </location>
</feature>
<feature type="region of interest" description="Disordered" evidence="1">
    <location>
        <begin position="36"/>
        <end position="72"/>
    </location>
</feature>
<protein>
    <recommendedName>
        <fullName evidence="4">Secreted protein</fullName>
    </recommendedName>
</protein>
<gene>
    <name evidence="2" type="ORF">GCM10008955_31080</name>
</gene>
<evidence type="ECO:0000313" key="2">
    <source>
        <dbReference type="EMBL" id="GGK34921.1"/>
    </source>
</evidence>
<reference evidence="3" key="1">
    <citation type="journal article" date="2019" name="Int. J. Syst. Evol. Microbiol.">
        <title>The Global Catalogue of Microorganisms (GCM) 10K type strain sequencing project: providing services to taxonomists for standard genome sequencing and annotation.</title>
        <authorList>
            <consortium name="The Broad Institute Genomics Platform"/>
            <consortium name="The Broad Institute Genome Sequencing Center for Infectious Disease"/>
            <person name="Wu L."/>
            <person name="Ma J."/>
        </authorList>
    </citation>
    <scope>NUCLEOTIDE SEQUENCE [LARGE SCALE GENOMIC DNA]</scope>
    <source>
        <strain evidence="3">JCM 30331</strain>
    </source>
</reference>
<evidence type="ECO:0000313" key="3">
    <source>
        <dbReference type="Proteomes" id="UP000647587"/>
    </source>
</evidence>
<proteinExistence type="predicted"/>
<organism evidence="2 3">
    <name type="scientific">Deinococcus malanensis</name>
    <dbReference type="NCBI Taxonomy" id="1706855"/>
    <lineage>
        <taxon>Bacteria</taxon>
        <taxon>Thermotogati</taxon>
        <taxon>Deinococcota</taxon>
        <taxon>Deinococci</taxon>
        <taxon>Deinococcales</taxon>
        <taxon>Deinococcaceae</taxon>
        <taxon>Deinococcus</taxon>
    </lineage>
</organism>
<evidence type="ECO:0008006" key="4">
    <source>
        <dbReference type="Google" id="ProtNLM"/>
    </source>
</evidence>
<dbReference type="Proteomes" id="UP000647587">
    <property type="component" value="Unassembled WGS sequence"/>
</dbReference>
<sequence length="72" mass="8099">MKWVMFPAMCLFLSDARGCREFLKVRAGGAMQVVDGRTAQTEGDEGRARQGQEDRSQGQACPQASVHLRWER</sequence>